<dbReference type="KEGG" id="blr:BRLA_c035380"/>
<evidence type="ECO:0000313" key="1">
    <source>
        <dbReference type="EMBL" id="AIG27850.1"/>
    </source>
</evidence>
<gene>
    <name evidence="1" type="ORF">BRLA_c035380</name>
</gene>
<sequence length="453" mass="52548">MPHATDPFVRPPTLSSICSRLLRLADQFGLLLTIHITECQSQTFSWTNGLADFQQSCMHSILRVTLWSTKKEMGQATIFHLTESAAIAAFHQARNNLALYENRWKIFQRFCEHEKHLPPPTTLETLGEFHDWHFLISKMGLEHKRFFQEKIPNTLQSKIKIQQEKHWLCRSDGCFYESQFWRVTLQATSQVRPQARFMQYQDGATFFDQWHPTMNSLITNLYTQLANRLSITQINHRDQQKRVAPSQLNVPQLFWVDTEIFAGLLRLYLQQPSHRRQLLHTASRLQLASLEGHKDYQPFHSIGTLYPSISILEESAVDLDEPEDLTGAHFLYSLPTLLSEDEIPSPPLLHMDEKVPPLILSGYQHLYHSEQMDCYFLLVRDCCHPTSFKQMHTGWIHGRISKIFSSIICGWGANRTVTEPHSTTFCVTAPAYLLIELNKKVHVSPTHLIVFWS</sequence>
<protein>
    <submittedName>
        <fullName evidence="1">Uncharacterized protein</fullName>
    </submittedName>
</protein>
<proteinExistence type="predicted"/>
<organism evidence="1 2">
    <name type="scientific">Brevibacillus laterosporus LMG 15441</name>
    <dbReference type="NCBI Taxonomy" id="1042163"/>
    <lineage>
        <taxon>Bacteria</taxon>
        <taxon>Bacillati</taxon>
        <taxon>Bacillota</taxon>
        <taxon>Bacilli</taxon>
        <taxon>Bacillales</taxon>
        <taxon>Paenibacillaceae</taxon>
        <taxon>Brevibacillus</taxon>
    </lineage>
</organism>
<accession>A0A075RES1</accession>
<name>A0A075RES1_BRELA</name>
<dbReference type="RefSeq" id="WP_003336635.1">
    <property type="nucleotide sequence ID" value="NZ_CP007806.1"/>
</dbReference>
<dbReference type="HOGENOM" id="CLU_603659_0_0_9"/>
<dbReference type="STRING" id="1042163.BRLA_c035380"/>
<dbReference type="Proteomes" id="UP000005850">
    <property type="component" value="Chromosome"/>
</dbReference>
<reference evidence="1 2" key="1">
    <citation type="journal article" date="2011" name="J. Bacteriol.">
        <title>Genome sequence of Brevibacillus laterosporus LMG 15441, a pathogen of invertebrates.</title>
        <authorList>
            <person name="Djukic M."/>
            <person name="Poehlein A."/>
            <person name="Thurmer A."/>
            <person name="Daniel R."/>
        </authorList>
    </citation>
    <scope>NUCLEOTIDE SEQUENCE [LARGE SCALE GENOMIC DNA]</scope>
    <source>
        <strain evidence="1 2">LMG 15441</strain>
    </source>
</reference>
<dbReference type="EMBL" id="CP007806">
    <property type="protein sequence ID" value="AIG27850.1"/>
    <property type="molecule type" value="Genomic_DNA"/>
</dbReference>
<evidence type="ECO:0000313" key="2">
    <source>
        <dbReference type="Proteomes" id="UP000005850"/>
    </source>
</evidence>
<dbReference type="AlphaFoldDB" id="A0A075RES1"/>
<keyword evidence="2" id="KW-1185">Reference proteome</keyword>